<protein>
    <submittedName>
        <fullName evidence="4">Uncharacterized protein</fullName>
    </submittedName>
</protein>
<sequence>MKKYLFYTIIIVFVSSAFAKAYSQETLDTLKIPRKKYRATRIYDAPKIDGKPFEKQWEGVTTGANFVMVEPVNLQPERQNYRTEFKIAYDDEAVYVAGFMYDENPEEILRQFSQRDQINVQADLFSIWINTYNNGIDQTRFYATSANALGDARSTNGGEDFSFNVVFLSETSIDDNGWYVEMKIPYRTLRFPEVNVQDWSFNIFRRIRHLNEDYSYNPINITEGNVNQYDALLTGIEDIDPPLRLNLYPFVSTQSDWNKLQSETVFNAGMDIKYGINDAFTLDATLIPDFGQAAFDRVVLNLGPFEQVFGENRQFFIEGTELFRKGDIFFSRRIGQRPTQRGNLGLEQGETVVENPRSADLLNAIKVSGRTSKGLGIGVLNAITGPTDAIIVDSNTGDVREVRTEPLVNYNVLVLDQTYGNNSAVSLTNASTLRDGSFTDANATAIEVTHNNNQNTVRYFGRARMTNRFLSGDTSTGFSTSAVVQKITGNWRPRIEHYFADTTFDPNDLGQQFRNNYNNFSFELEYNRFLPQGIFNNWNIELDIDHNRAYNPGIHTGSRFNINPFFFTKERFAFGANFTYATESKDLFESRIDGLFTNYPARLFMGGFISSDYRKKLAIDANAGINERLNDEQLSYDFSISPRYRFSDKFLLVYRINWFKNDGRLSYVTLLNDGNGTRSIFSRRYDHSVENTLTGNLNLSNRLALNLTFRNFWQRSDFAEDLQELQASGDTAPSTFRLDEEDNPDRDFNVWNLDLSFRYRFAPGSEVSVLYRNRLNNVEQQAQLGFNESFDNLLKEDFNHTISVRLSYFLDFNKALQVINKNA</sequence>
<dbReference type="GO" id="GO:0030246">
    <property type="term" value="F:carbohydrate binding"/>
    <property type="evidence" value="ECO:0007669"/>
    <property type="project" value="InterPro"/>
</dbReference>
<keyword evidence="1" id="KW-0732">Signal</keyword>
<evidence type="ECO:0000313" key="4">
    <source>
        <dbReference type="EMBL" id="GAK97590.1"/>
    </source>
</evidence>
<feature type="signal peptide" evidence="1">
    <location>
        <begin position="1"/>
        <end position="19"/>
    </location>
</feature>
<dbReference type="InterPro" id="IPR045670">
    <property type="entry name" value="DUF5916"/>
</dbReference>
<evidence type="ECO:0000259" key="3">
    <source>
        <dbReference type="Pfam" id="PF19313"/>
    </source>
</evidence>
<organism evidence="4 5">
    <name type="scientific">Nonlabens tegetincola</name>
    <dbReference type="NCBI Taxonomy" id="323273"/>
    <lineage>
        <taxon>Bacteria</taxon>
        <taxon>Pseudomonadati</taxon>
        <taxon>Bacteroidota</taxon>
        <taxon>Flavobacteriia</taxon>
        <taxon>Flavobacteriales</taxon>
        <taxon>Flavobacteriaceae</taxon>
        <taxon>Nonlabens</taxon>
    </lineage>
</organism>
<name>A0A090Q3N3_9FLAO</name>
<dbReference type="EMBL" id="BBML01000006">
    <property type="protein sequence ID" value="GAK97590.1"/>
    <property type="molecule type" value="Genomic_DNA"/>
</dbReference>
<dbReference type="GO" id="GO:0004553">
    <property type="term" value="F:hydrolase activity, hydrolyzing O-glycosyl compounds"/>
    <property type="evidence" value="ECO:0007669"/>
    <property type="project" value="InterPro"/>
</dbReference>
<gene>
    <name evidence="4" type="ORF">JCM19294_126</name>
</gene>
<dbReference type="GO" id="GO:0016052">
    <property type="term" value="P:carbohydrate catabolic process"/>
    <property type="evidence" value="ECO:0007669"/>
    <property type="project" value="InterPro"/>
</dbReference>
<reference evidence="4" key="1">
    <citation type="journal article" date="2014" name="Genome Announc.">
        <title>Draft Genome Sequences of Marine Flavobacterium Nonlabens Strains NR17, NR24, NR27, NR32, NR33, and Ara13.</title>
        <authorList>
            <person name="Nakanishi M."/>
            <person name="Meirelles P."/>
            <person name="Suzuki R."/>
            <person name="Takatani N."/>
            <person name="Mino S."/>
            <person name="Suda W."/>
            <person name="Oshima K."/>
            <person name="Hattori M."/>
            <person name="Ohkuma M."/>
            <person name="Hosokawa M."/>
            <person name="Miyashita K."/>
            <person name="Thompson F.L."/>
            <person name="Niwa A."/>
            <person name="Sawabe T."/>
            <person name="Sawabe T."/>
        </authorList>
    </citation>
    <scope>NUCLEOTIDE SEQUENCE [LARGE SCALE GENOMIC DNA]</scope>
    <source>
        <strain evidence="4">JCM 19294</strain>
    </source>
</reference>
<feature type="domain" description="DUF5916" evidence="3">
    <location>
        <begin position="241"/>
        <end position="817"/>
    </location>
</feature>
<dbReference type="AlphaFoldDB" id="A0A090Q3N3"/>
<evidence type="ECO:0000313" key="5">
    <source>
        <dbReference type="Proteomes" id="UP000029221"/>
    </source>
</evidence>
<dbReference type="Pfam" id="PF19313">
    <property type="entry name" value="DUF5916"/>
    <property type="match status" value="1"/>
</dbReference>
<proteinExistence type="predicted"/>
<dbReference type="STRING" id="319236.BST91_06135"/>
<evidence type="ECO:0000259" key="2">
    <source>
        <dbReference type="Pfam" id="PF06452"/>
    </source>
</evidence>
<comment type="caution">
    <text evidence="4">The sequence shown here is derived from an EMBL/GenBank/DDBJ whole genome shotgun (WGS) entry which is preliminary data.</text>
</comment>
<evidence type="ECO:0000256" key="1">
    <source>
        <dbReference type="SAM" id="SignalP"/>
    </source>
</evidence>
<dbReference type="Proteomes" id="UP000029221">
    <property type="component" value="Unassembled WGS sequence"/>
</dbReference>
<dbReference type="Pfam" id="PF06452">
    <property type="entry name" value="CBM9_1"/>
    <property type="match status" value="1"/>
</dbReference>
<dbReference type="Gene3D" id="2.60.40.1190">
    <property type="match status" value="1"/>
</dbReference>
<feature type="chain" id="PRO_5001861776" evidence="1">
    <location>
        <begin position="20"/>
        <end position="823"/>
    </location>
</feature>
<dbReference type="RefSeq" id="WP_042279289.1">
    <property type="nucleotide sequence ID" value="NZ_BBML01000006.1"/>
</dbReference>
<dbReference type="eggNOG" id="COG2091">
    <property type="taxonomic scope" value="Bacteria"/>
</dbReference>
<accession>A0A090Q3N3</accession>
<dbReference type="InterPro" id="IPR010502">
    <property type="entry name" value="Carb-bd_dom_fam9"/>
</dbReference>
<keyword evidence="5" id="KW-1185">Reference proteome</keyword>
<feature type="domain" description="Carbohydrate-binding" evidence="2">
    <location>
        <begin position="48"/>
        <end position="195"/>
    </location>
</feature>
<dbReference type="SUPFAM" id="SSF49344">
    <property type="entry name" value="CBD9-like"/>
    <property type="match status" value="1"/>
</dbReference>
<dbReference type="CDD" id="cd09618">
    <property type="entry name" value="CBM9_like_2"/>
    <property type="match status" value="1"/>
</dbReference>